<keyword evidence="2" id="KW-0812">Transmembrane</keyword>
<feature type="region of interest" description="Disordered" evidence="1">
    <location>
        <begin position="277"/>
        <end position="323"/>
    </location>
</feature>
<dbReference type="EMBL" id="JAIFTL010000008">
    <property type="protein sequence ID" value="KAG9327186.1"/>
    <property type="molecule type" value="Genomic_DNA"/>
</dbReference>
<feature type="transmembrane region" description="Helical" evidence="2">
    <location>
        <begin position="12"/>
        <end position="32"/>
    </location>
</feature>
<reference evidence="3" key="1">
    <citation type="submission" date="2021-07" db="EMBL/GenBank/DDBJ databases">
        <title>Draft genome of Mortierella alpina, strain LL118, isolated from an aspen leaf litter sample.</title>
        <authorList>
            <person name="Yang S."/>
            <person name="Vinatzer B.A."/>
        </authorList>
    </citation>
    <scope>NUCLEOTIDE SEQUENCE</scope>
    <source>
        <strain evidence="3">LL118</strain>
    </source>
</reference>
<gene>
    <name evidence="3" type="ORF">KVV02_000902</name>
</gene>
<feature type="compositionally biased region" description="Low complexity" evidence="1">
    <location>
        <begin position="279"/>
        <end position="302"/>
    </location>
</feature>
<evidence type="ECO:0000256" key="1">
    <source>
        <dbReference type="SAM" id="MobiDB-lite"/>
    </source>
</evidence>
<evidence type="ECO:0000313" key="4">
    <source>
        <dbReference type="Proteomes" id="UP000717515"/>
    </source>
</evidence>
<keyword evidence="2" id="KW-1133">Transmembrane helix</keyword>
<feature type="region of interest" description="Disordered" evidence="1">
    <location>
        <begin position="123"/>
        <end position="162"/>
    </location>
</feature>
<feature type="compositionally biased region" description="Polar residues" evidence="1">
    <location>
        <begin position="309"/>
        <end position="323"/>
    </location>
</feature>
<feature type="compositionally biased region" description="Low complexity" evidence="1">
    <location>
        <begin position="210"/>
        <end position="219"/>
    </location>
</feature>
<feature type="compositionally biased region" description="Polar residues" evidence="1">
    <location>
        <begin position="139"/>
        <end position="162"/>
    </location>
</feature>
<feature type="region of interest" description="Disordered" evidence="1">
    <location>
        <begin position="208"/>
        <end position="256"/>
    </location>
</feature>
<evidence type="ECO:0000256" key="2">
    <source>
        <dbReference type="SAM" id="Phobius"/>
    </source>
</evidence>
<comment type="caution">
    <text evidence="3">The sequence shown here is derived from an EMBL/GenBank/DDBJ whole genome shotgun (WGS) entry which is preliminary data.</text>
</comment>
<keyword evidence="2" id="KW-0472">Membrane</keyword>
<sequence>MFKHVYPPWHKTAQRCLFVMAAILCITLPVVYGRHRGISSRTLGAVLGVFFALWLVFSLAVRFLVPSPRVESSLPVYTHSPIPVPVVLHTPTRSDAIPSSPAIRLHPSTAAGAVVSSPPAAVTKGARFADAEEPPESPSRPQNNVSFQTRPRGNTTDSTNSQTYPTFAAYRQAQHVNFDAFAQRVKRAFALSQQQQEQQKELLEQEEALKQQQEQGQQQDDLYLRPTNPRHNSSSSVVPAPASTGTTTTGTRSRSASAASMIGDFAERIKNGTLFRRPSVLNSNSNSSSVVVVDGQSDNSNDAALKGGSNKNSTSAHSTNGSSTLVDMAGIEITVTASEDDHPQPGIMDGSETATTMKFMKWSMIKFYCPVSYIIR</sequence>
<dbReference type="AlphaFoldDB" id="A0A9P8D2B5"/>
<proteinExistence type="predicted"/>
<name>A0A9P8D2B5_MORAP</name>
<evidence type="ECO:0000313" key="3">
    <source>
        <dbReference type="EMBL" id="KAG9327186.1"/>
    </source>
</evidence>
<feature type="transmembrane region" description="Helical" evidence="2">
    <location>
        <begin position="44"/>
        <end position="65"/>
    </location>
</feature>
<accession>A0A9P8D2B5</accession>
<protein>
    <submittedName>
        <fullName evidence="3">Uncharacterized protein</fullName>
    </submittedName>
</protein>
<dbReference type="Proteomes" id="UP000717515">
    <property type="component" value="Unassembled WGS sequence"/>
</dbReference>
<organism evidence="3 4">
    <name type="scientific">Mortierella alpina</name>
    <name type="common">Oleaginous fungus</name>
    <name type="synonym">Mortierella renispora</name>
    <dbReference type="NCBI Taxonomy" id="64518"/>
    <lineage>
        <taxon>Eukaryota</taxon>
        <taxon>Fungi</taxon>
        <taxon>Fungi incertae sedis</taxon>
        <taxon>Mucoromycota</taxon>
        <taxon>Mortierellomycotina</taxon>
        <taxon>Mortierellomycetes</taxon>
        <taxon>Mortierellales</taxon>
        <taxon>Mortierellaceae</taxon>
        <taxon>Mortierella</taxon>
    </lineage>
</organism>
<feature type="compositionally biased region" description="Low complexity" evidence="1">
    <location>
        <begin position="233"/>
        <end position="256"/>
    </location>
</feature>